<evidence type="ECO:0000313" key="5">
    <source>
        <dbReference type="EMBL" id="PWA95461.1"/>
    </source>
</evidence>
<keyword evidence="3" id="KW-0862">Zinc</keyword>
<dbReference type="AlphaFoldDB" id="A0A2U1QBT6"/>
<accession>A0A2U1QBT6</accession>
<evidence type="ECO:0000313" key="6">
    <source>
        <dbReference type="Proteomes" id="UP000245207"/>
    </source>
</evidence>
<reference evidence="5 6" key="1">
    <citation type="journal article" date="2018" name="Mol. Plant">
        <title>The genome of Artemisia annua provides insight into the evolution of Asteraceae family and artemisinin biosynthesis.</title>
        <authorList>
            <person name="Shen Q."/>
            <person name="Zhang L."/>
            <person name="Liao Z."/>
            <person name="Wang S."/>
            <person name="Yan T."/>
            <person name="Shi P."/>
            <person name="Liu M."/>
            <person name="Fu X."/>
            <person name="Pan Q."/>
            <person name="Wang Y."/>
            <person name="Lv Z."/>
            <person name="Lu X."/>
            <person name="Zhang F."/>
            <person name="Jiang W."/>
            <person name="Ma Y."/>
            <person name="Chen M."/>
            <person name="Hao X."/>
            <person name="Li L."/>
            <person name="Tang Y."/>
            <person name="Lv G."/>
            <person name="Zhou Y."/>
            <person name="Sun X."/>
            <person name="Brodelius P.E."/>
            <person name="Rose J.K.C."/>
            <person name="Tang K."/>
        </authorList>
    </citation>
    <scope>NUCLEOTIDE SEQUENCE [LARGE SCALE GENOMIC DNA]</scope>
    <source>
        <strain evidence="6">cv. Huhao1</strain>
        <tissue evidence="5">Leaf</tissue>
    </source>
</reference>
<feature type="transmembrane region" description="Helical" evidence="4">
    <location>
        <begin position="213"/>
        <end position="237"/>
    </location>
</feature>
<gene>
    <name evidence="5" type="ORF">CTI12_AA022170</name>
</gene>
<dbReference type="GO" id="GO:0004842">
    <property type="term" value="F:ubiquitin-protein transferase activity"/>
    <property type="evidence" value="ECO:0007669"/>
    <property type="project" value="TreeGrafter"/>
</dbReference>
<keyword evidence="4" id="KW-0812">Transmembrane</keyword>
<proteinExistence type="predicted"/>
<keyword evidence="6" id="KW-1185">Reference proteome</keyword>
<keyword evidence="4" id="KW-0472">Membrane</keyword>
<keyword evidence="2" id="KW-0863">Zinc-finger</keyword>
<organism evidence="5 6">
    <name type="scientific">Artemisia annua</name>
    <name type="common">Sweet wormwood</name>
    <dbReference type="NCBI Taxonomy" id="35608"/>
    <lineage>
        <taxon>Eukaryota</taxon>
        <taxon>Viridiplantae</taxon>
        <taxon>Streptophyta</taxon>
        <taxon>Embryophyta</taxon>
        <taxon>Tracheophyta</taxon>
        <taxon>Spermatophyta</taxon>
        <taxon>Magnoliopsida</taxon>
        <taxon>eudicotyledons</taxon>
        <taxon>Gunneridae</taxon>
        <taxon>Pentapetalae</taxon>
        <taxon>asterids</taxon>
        <taxon>campanulids</taxon>
        <taxon>Asterales</taxon>
        <taxon>Asteraceae</taxon>
        <taxon>Asteroideae</taxon>
        <taxon>Anthemideae</taxon>
        <taxon>Artemisiinae</taxon>
        <taxon>Artemisia</taxon>
    </lineage>
</organism>
<dbReference type="GO" id="GO:0008270">
    <property type="term" value="F:zinc ion binding"/>
    <property type="evidence" value="ECO:0007669"/>
    <property type="project" value="UniProtKB-KW"/>
</dbReference>
<dbReference type="EMBL" id="PKPP01000239">
    <property type="protein sequence ID" value="PWA95461.1"/>
    <property type="molecule type" value="Genomic_DNA"/>
</dbReference>
<evidence type="ECO:0000256" key="1">
    <source>
        <dbReference type="ARBA" id="ARBA00022723"/>
    </source>
</evidence>
<protein>
    <submittedName>
        <fullName evidence="5">Zinc ion binding protein</fullName>
    </submittedName>
</protein>
<dbReference type="Proteomes" id="UP000245207">
    <property type="component" value="Unassembled WGS sequence"/>
</dbReference>
<keyword evidence="1" id="KW-0479">Metal-binding</keyword>
<dbReference type="GO" id="GO:0043067">
    <property type="term" value="P:regulation of programmed cell death"/>
    <property type="evidence" value="ECO:0007669"/>
    <property type="project" value="TreeGrafter"/>
</dbReference>
<evidence type="ECO:0000256" key="2">
    <source>
        <dbReference type="ARBA" id="ARBA00022771"/>
    </source>
</evidence>
<dbReference type="STRING" id="35608.A0A2U1QBT6"/>
<dbReference type="OrthoDB" id="1711136at2759"/>
<dbReference type="PANTHER" id="PTHR42647">
    <property type="entry name" value="SBP (S-RIBONUCLEASE BINDING PROTEIN) FAMILY PROTEIN"/>
    <property type="match status" value="1"/>
</dbReference>
<comment type="caution">
    <text evidence="5">The sequence shown here is derived from an EMBL/GenBank/DDBJ whole genome shotgun (WGS) entry which is preliminary data.</text>
</comment>
<evidence type="ECO:0000256" key="4">
    <source>
        <dbReference type="SAM" id="Phobius"/>
    </source>
</evidence>
<keyword evidence="4" id="KW-1133">Transmembrane helix</keyword>
<dbReference type="PANTHER" id="PTHR42647:SF12">
    <property type="entry name" value="BOI-RELATED E3 UBIQUITIN-PROTEIN LIGASE 2-RELATED"/>
    <property type="match status" value="1"/>
</dbReference>
<name>A0A2U1QBT6_ARTAN</name>
<evidence type="ECO:0000256" key="3">
    <source>
        <dbReference type="ARBA" id="ARBA00022833"/>
    </source>
</evidence>
<sequence length="255" mass="29291">MYNSSTTGFNDQCFPNNNMKAESGLTCSLPPVVSRKRMRDNTSEIMMNNNMLNGSFLGEDISLQMQQQQLEIDHYIANHTEKVRLEIEERRKRNSRRIIAAVEEGISKRLRAKEEEIIKIAKLNWALEEKVKSLCVENQIWRELAQTNEATANTLRNNLKQLKMHSRVAKVIITTTKKMKSAVVVDYLIQTGCVKNVARMKRVCFCCHVDICVFAMAVVGVNIIDLALGFSYMIMLFNKTIMIENDQLLHMKIKS</sequence>